<keyword evidence="2" id="KW-0812">Transmembrane</keyword>
<keyword evidence="2" id="KW-1133">Transmembrane helix</keyword>
<gene>
    <name evidence="3" type="ORF">BJI69_13675</name>
</gene>
<keyword evidence="2" id="KW-0472">Membrane</keyword>
<keyword evidence="4" id="KW-1185">Reference proteome</keyword>
<evidence type="ECO:0000256" key="1">
    <source>
        <dbReference type="SAM" id="MobiDB-lite"/>
    </source>
</evidence>
<feature type="transmembrane region" description="Helical" evidence="2">
    <location>
        <begin position="12"/>
        <end position="30"/>
    </location>
</feature>
<organism evidence="3 4">
    <name type="scientific">Luteibacter rhizovicinus DSM 16549</name>
    <dbReference type="NCBI Taxonomy" id="1440763"/>
    <lineage>
        <taxon>Bacteria</taxon>
        <taxon>Pseudomonadati</taxon>
        <taxon>Pseudomonadota</taxon>
        <taxon>Gammaproteobacteria</taxon>
        <taxon>Lysobacterales</taxon>
        <taxon>Rhodanobacteraceae</taxon>
        <taxon>Luteibacter</taxon>
    </lineage>
</organism>
<dbReference type="KEGG" id="lrz:BJI69_13675"/>
<feature type="region of interest" description="Disordered" evidence="1">
    <location>
        <begin position="90"/>
        <end position="116"/>
    </location>
</feature>
<dbReference type="PATRIC" id="fig|1440763.5.peg.1411"/>
<protein>
    <submittedName>
        <fullName evidence="3">Uncharacterized protein</fullName>
    </submittedName>
</protein>
<feature type="compositionally biased region" description="Polar residues" evidence="1">
    <location>
        <begin position="107"/>
        <end position="116"/>
    </location>
</feature>
<accession>A0A0G9HCQ4</accession>
<evidence type="ECO:0000256" key="2">
    <source>
        <dbReference type="SAM" id="Phobius"/>
    </source>
</evidence>
<name>A0A0G9HCQ4_9GAMM</name>
<reference evidence="4" key="1">
    <citation type="submission" date="2016-09" db="EMBL/GenBank/DDBJ databases">
        <authorList>
            <person name="Lysoe E."/>
        </authorList>
    </citation>
    <scope>NUCLEOTIDE SEQUENCE [LARGE SCALE GENOMIC DNA]</scope>
    <source>
        <strain evidence="4">LJ96T</strain>
    </source>
</reference>
<dbReference type="EMBL" id="CP017480">
    <property type="protein sequence ID" value="APG04838.1"/>
    <property type="molecule type" value="Genomic_DNA"/>
</dbReference>
<evidence type="ECO:0000313" key="4">
    <source>
        <dbReference type="Proteomes" id="UP000182987"/>
    </source>
</evidence>
<sequence>MDKDTFLRFDGYIVIAVVVVIVAIGTLLIAPLSVDMVFLTTVAGMLFVRLSVELSQGELRGWHVSGGRRAGCVRWTDLPLLVRREYALISPPGYGPPRGGQTLAGRTGNTESTPAQ</sequence>
<dbReference type="RefSeq" id="WP_046967224.1">
    <property type="nucleotide sequence ID" value="NZ_CP017480.1"/>
</dbReference>
<dbReference type="Proteomes" id="UP000182987">
    <property type="component" value="Chromosome"/>
</dbReference>
<evidence type="ECO:0000313" key="3">
    <source>
        <dbReference type="EMBL" id="APG04838.1"/>
    </source>
</evidence>
<dbReference type="AlphaFoldDB" id="A0A0G9HCQ4"/>
<proteinExistence type="predicted"/>